<accession>A0A8S1PIK4</accession>
<dbReference type="Proteomes" id="UP000688137">
    <property type="component" value="Unassembled WGS sequence"/>
</dbReference>
<sequence length="90" mass="11162">MHLLLKRRNFQLKKTDPKYLIQLKGFQLNGKWIMNLLWHEDVIEQYFSLKKVQIFLLFQNIEQFRKLQFRTRRVNQILFKNVMLIQGIIK</sequence>
<proteinExistence type="predicted"/>
<organism evidence="1 2">
    <name type="scientific">Paramecium primaurelia</name>
    <dbReference type="NCBI Taxonomy" id="5886"/>
    <lineage>
        <taxon>Eukaryota</taxon>
        <taxon>Sar</taxon>
        <taxon>Alveolata</taxon>
        <taxon>Ciliophora</taxon>
        <taxon>Intramacronucleata</taxon>
        <taxon>Oligohymenophorea</taxon>
        <taxon>Peniculida</taxon>
        <taxon>Parameciidae</taxon>
        <taxon>Paramecium</taxon>
    </lineage>
</organism>
<reference evidence="1" key="1">
    <citation type="submission" date="2021-01" db="EMBL/GenBank/DDBJ databases">
        <authorList>
            <consortium name="Genoscope - CEA"/>
            <person name="William W."/>
        </authorList>
    </citation>
    <scope>NUCLEOTIDE SEQUENCE</scope>
</reference>
<dbReference type="AlphaFoldDB" id="A0A8S1PIK4"/>
<evidence type="ECO:0000313" key="1">
    <source>
        <dbReference type="EMBL" id="CAD8102789.1"/>
    </source>
</evidence>
<gene>
    <name evidence="1" type="ORF">PPRIM_AZ9-3.1.T1190081</name>
</gene>
<keyword evidence="2" id="KW-1185">Reference proteome</keyword>
<evidence type="ECO:0000313" key="2">
    <source>
        <dbReference type="Proteomes" id="UP000688137"/>
    </source>
</evidence>
<comment type="caution">
    <text evidence="1">The sequence shown here is derived from an EMBL/GenBank/DDBJ whole genome shotgun (WGS) entry which is preliminary data.</text>
</comment>
<dbReference type="EMBL" id="CAJJDM010000122">
    <property type="protein sequence ID" value="CAD8102789.1"/>
    <property type="molecule type" value="Genomic_DNA"/>
</dbReference>
<protein>
    <submittedName>
        <fullName evidence="1">Uncharacterized protein</fullName>
    </submittedName>
</protein>
<name>A0A8S1PIK4_PARPR</name>